<name>A0ABX9ESC3_9GAMM</name>
<gene>
    <name evidence="2" type="ORF">AU492_09200</name>
</gene>
<reference evidence="2 3" key="1">
    <citation type="submission" date="2016-02" db="EMBL/GenBank/DDBJ databases">
        <title>Species-wide whole genome sequencing reveals diversity, host range in Lonsdalea quercina.</title>
        <authorList>
            <person name="Li Y."/>
        </authorList>
    </citation>
    <scope>NUCLEOTIDE SEQUENCE [LARGE SCALE GENOMIC DNA]</scope>
    <source>
        <strain evidence="2 3">CFCC 12721</strain>
    </source>
</reference>
<accession>A0ABX9ESC3</accession>
<protein>
    <submittedName>
        <fullName evidence="2">Uncharacterized protein</fullName>
    </submittedName>
</protein>
<dbReference type="Proteomes" id="UP000250186">
    <property type="component" value="Unassembled WGS sequence"/>
</dbReference>
<feature type="region of interest" description="Disordered" evidence="1">
    <location>
        <begin position="66"/>
        <end position="100"/>
    </location>
</feature>
<proteinExistence type="predicted"/>
<keyword evidence="3" id="KW-1185">Reference proteome</keyword>
<dbReference type="EMBL" id="LUSW01000018">
    <property type="protein sequence ID" value="RAT34080.1"/>
    <property type="molecule type" value="Genomic_DNA"/>
</dbReference>
<organism evidence="2 3">
    <name type="scientific">Lonsdalea populi</name>
    <dbReference type="NCBI Taxonomy" id="1172565"/>
    <lineage>
        <taxon>Bacteria</taxon>
        <taxon>Pseudomonadati</taxon>
        <taxon>Pseudomonadota</taxon>
        <taxon>Gammaproteobacteria</taxon>
        <taxon>Enterobacterales</taxon>
        <taxon>Pectobacteriaceae</taxon>
        <taxon>Lonsdalea</taxon>
    </lineage>
</organism>
<comment type="caution">
    <text evidence="2">The sequence shown here is derived from an EMBL/GenBank/DDBJ whole genome shotgun (WGS) entry which is preliminary data.</text>
</comment>
<evidence type="ECO:0000313" key="3">
    <source>
        <dbReference type="Proteomes" id="UP000250186"/>
    </source>
</evidence>
<sequence length="100" mass="10706">MLAAHIPPGLQAGAHGRPQRRMKNLAAHSRIQMDARRISGFSLRHAGKRARYRRCDAASAAVGTTVHHDVPVGDEIQGDKGGPYQPSSAKTTAFPRVDAA</sequence>
<feature type="region of interest" description="Disordered" evidence="1">
    <location>
        <begin position="1"/>
        <end position="21"/>
    </location>
</feature>
<evidence type="ECO:0000313" key="2">
    <source>
        <dbReference type="EMBL" id="RAT34080.1"/>
    </source>
</evidence>
<evidence type="ECO:0000256" key="1">
    <source>
        <dbReference type="SAM" id="MobiDB-lite"/>
    </source>
</evidence>